<reference evidence="1" key="1">
    <citation type="submission" date="2014-11" db="EMBL/GenBank/DDBJ databases">
        <authorList>
            <person name="Amaro Gonzalez C."/>
        </authorList>
    </citation>
    <scope>NUCLEOTIDE SEQUENCE</scope>
</reference>
<protein>
    <submittedName>
        <fullName evidence="1">Uncharacterized protein</fullName>
    </submittedName>
</protein>
<accession>A0A0E9QES0</accession>
<dbReference type="AlphaFoldDB" id="A0A0E9QES0"/>
<organism evidence="1">
    <name type="scientific">Anguilla anguilla</name>
    <name type="common">European freshwater eel</name>
    <name type="synonym">Muraena anguilla</name>
    <dbReference type="NCBI Taxonomy" id="7936"/>
    <lineage>
        <taxon>Eukaryota</taxon>
        <taxon>Metazoa</taxon>
        <taxon>Chordata</taxon>
        <taxon>Craniata</taxon>
        <taxon>Vertebrata</taxon>
        <taxon>Euteleostomi</taxon>
        <taxon>Actinopterygii</taxon>
        <taxon>Neopterygii</taxon>
        <taxon>Teleostei</taxon>
        <taxon>Anguilliformes</taxon>
        <taxon>Anguillidae</taxon>
        <taxon>Anguilla</taxon>
    </lineage>
</organism>
<sequence>MVILCLSAASLCQEASHNKSTYHIQCSSSRVSIETKCHQVFCISRTAGGRVL</sequence>
<proteinExistence type="predicted"/>
<name>A0A0E9QES0_ANGAN</name>
<reference evidence="1" key="2">
    <citation type="journal article" date="2015" name="Fish Shellfish Immunol.">
        <title>Early steps in the European eel (Anguilla anguilla)-Vibrio vulnificus interaction in the gills: Role of the RtxA13 toxin.</title>
        <authorList>
            <person name="Callol A."/>
            <person name="Pajuelo D."/>
            <person name="Ebbesson L."/>
            <person name="Teles M."/>
            <person name="MacKenzie S."/>
            <person name="Amaro C."/>
        </authorList>
    </citation>
    <scope>NUCLEOTIDE SEQUENCE</scope>
</reference>
<dbReference type="EMBL" id="GBXM01093221">
    <property type="protein sequence ID" value="JAH15356.1"/>
    <property type="molecule type" value="Transcribed_RNA"/>
</dbReference>
<evidence type="ECO:0000313" key="1">
    <source>
        <dbReference type="EMBL" id="JAH15356.1"/>
    </source>
</evidence>